<dbReference type="AlphaFoldDB" id="A0A433ZS13"/>
<evidence type="ECO:0000313" key="2">
    <source>
        <dbReference type="Proteomes" id="UP000286908"/>
    </source>
</evidence>
<dbReference type="Pfam" id="PF23982">
    <property type="entry name" value="XM1_gp53_minor_capsid"/>
    <property type="match status" value="1"/>
</dbReference>
<dbReference type="Proteomes" id="UP000286908">
    <property type="component" value="Unassembled WGS sequence"/>
</dbReference>
<sequence>MNSKPYMYRMPAGIAGAVSRYHDLTVEPVLLKSDTAFSAYGLAGKYEGDYFVPLAEGDTAAVIQGIYVRPYPTTETADFIRQVGKGKNFPGDALKRGYMTVTVADASSLKKGGKVFVRVKATDTEPVGSFSDALIEGETVELPDAQFTGSGDAGGNAEISYKI</sequence>
<dbReference type="InterPro" id="IPR056914">
    <property type="entry name" value="Gp53-like"/>
</dbReference>
<keyword evidence="1" id="KW-0614">Plasmid</keyword>
<evidence type="ECO:0008006" key="3">
    <source>
        <dbReference type="Google" id="ProtNLM"/>
    </source>
</evidence>
<comment type="caution">
    <text evidence="1">The sequence shown here is derived from an EMBL/GenBank/DDBJ whole genome shotgun (WGS) entry which is preliminary data.</text>
</comment>
<gene>
    <name evidence="1" type="ORF">CKG00_17390</name>
</gene>
<protein>
    <recommendedName>
        <fullName evidence="3">Bacteriophage protein</fullName>
    </recommendedName>
</protein>
<reference evidence="1 2" key="1">
    <citation type="submission" date="2017-08" db="EMBL/GenBank/DDBJ databases">
        <title>Draft genome sequence of pheromone producing symbiont Morganella morganii, of the female New Zealand grass grub Costelytra giveni.</title>
        <authorList>
            <person name="Laugraud A."/>
            <person name="Young S.D."/>
            <person name="Hurst M.H."/>
        </authorList>
    </citation>
    <scope>NUCLEOTIDE SEQUENCE [LARGE SCALE GENOMIC DNA]</scope>
    <source>
        <strain evidence="1 2">MMsCG</strain>
        <plasmid evidence="1">unnamed1</plasmid>
    </source>
</reference>
<name>A0A433ZS13_MORMO</name>
<proteinExistence type="predicted"/>
<dbReference type="EMBL" id="NRQY01000002">
    <property type="protein sequence ID" value="RUT64899.1"/>
    <property type="molecule type" value="Genomic_DNA"/>
</dbReference>
<geneLocation type="plasmid" evidence="1">
    <name>unnamed1</name>
</geneLocation>
<dbReference type="OrthoDB" id="8454702at2"/>
<accession>A0A433ZS13</accession>
<organism evidence="1 2">
    <name type="scientific">Morganella morganii</name>
    <name type="common">Proteus morganii</name>
    <dbReference type="NCBI Taxonomy" id="582"/>
    <lineage>
        <taxon>Bacteria</taxon>
        <taxon>Pseudomonadati</taxon>
        <taxon>Pseudomonadota</taxon>
        <taxon>Gammaproteobacteria</taxon>
        <taxon>Enterobacterales</taxon>
        <taxon>Morganellaceae</taxon>
        <taxon>Morganella</taxon>
    </lineage>
</organism>
<evidence type="ECO:0000313" key="1">
    <source>
        <dbReference type="EMBL" id="RUT64899.1"/>
    </source>
</evidence>